<gene>
    <name evidence="1" type="ordered locus">AciPR4_0122</name>
</gene>
<keyword evidence="2" id="KW-1185">Reference proteome</keyword>
<dbReference type="OrthoDB" id="277642at2"/>
<dbReference type="Proteomes" id="UP000006844">
    <property type="component" value="Chromosome"/>
</dbReference>
<proteinExistence type="predicted"/>
<dbReference type="STRING" id="401053.AciPR4_0122"/>
<accession>E8UZ18</accession>
<dbReference type="EMBL" id="CP002467">
    <property type="protein sequence ID" value="ADV80963.1"/>
    <property type="molecule type" value="Genomic_DNA"/>
</dbReference>
<protein>
    <submittedName>
        <fullName evidence="1">Uncharacterized protein</fullName>
    </submittedName>
</protein>
<dbReference type="RefSeq" id="WP_013566696.1">
    <property type="nucleotide sequence ID" value="NC_014963.1"/>
</dbReference>
<reference evidence="1 2" key="1">
    <citation type="journal article" date="2012" name="Stand. Genomic Sci.">
        <title>Complete genome sequence of Terriglobus saanensis type strain SP1PR4(T), an Acidobacteria from tundra soil.</title>
        <authorList>
            <person name="Rawat S.R."/>
            <person name="Mannisto M.K."/>
            <person name="Starovoytov V."/>
            <person name="Goodwin L."/>
            <person name="Nolan M."/>
            <person name="Hauser L."/>
            <person name="Land M."/>
            <person name="Davenport K.W."/>
            <person name="Woyke T."/>
            <person name="Haggblom M.M."/>
        </authorList>
    </citation>
    <scope>NUCLEOTIDE SEQUENCE</scope>
    <source>
        <strain evidence="2">ATCC BAA-1853 / DSM 23119 / SP1PR4</strain>
    </source>
</reference>
<sequence length="339" mass="38926">MANLDRLLELVEDACTVDQIKGMLRIGLGNKNVKLSAESKDELVRTNLRGALNSHSIDIERVYEGLRDAEENSPQRIFYLRCPIKEVQQLLTLDYVRETILGKKASAEPNLDVKPNSLALSEIRPWGKHKPGDWVAKFYGHDVREVPTGEVIRESTSRILHVYAPEDYRYVLLARWNAPDLLEFRTPRDSANEQVDSWRRYLEKAVGIAIPLQRFTPWGLRKINQRLFEEKDKQGKLYKLGDAELEDEFHNKVRFQSHLPDTDLFGTAATGSAAKGMLDNNSYYNQQRVIWTKQPDQGFSSDISTLIGARRENEVVISRHQNSRGIDYVTRQLRAFSKG</sequence>
<dbReference type="HOGENOM" id="CLU_818694_0_0_0"/>
<evidence type="ECO:0000313" key="1">
    <source>
        <dbReference type="EMBL" id="ADV80963.1"/>
    </source>
</evidence>
<organism evidence="1 2">
    <name type="scientific">Terriglobus saanensis (strain ATCC BAA-1853 / DSM 23119 / SP1PR4)</name>
    <dbReference type="NCBI Taxonomy" id="401053"/>
    <lineage>
        <taxon>Bacteria</taxon>
        <taxon>Pseudomonadati</taxon>
        <taxon>Acidobacteriota</taxon>
        <taxon>Terriglobia</taxon>
        <taxon>Terriglobales</taxon>
        <taxon>Acidobacteriaceae</taxon>
        <taxon>Terriglobus</taxon>
    </lineage>
</organism>
<dbReference type="KEGG" id="tsa:AciPR4_0122"/>
<evidence type="ECO:0000313" key="2">
    <source>
        <dbReference type="Proteomes" id="UP000006844"/>
    </source>
</evidence>
<dbReference type="AlphaFoldDB" id="E8UZ18"/>
<name>E8UZ18_TERSS</name>